<proteinExistence type="predicted"/>
<organism evidence="1">
    <name type="scientific">Anguilla anguilla</name>
    <name type="common">European freshwater eel</name>
    <name type="synonym">Muraena anguilla</name>
    <dbReference type="NCBI Taxonomy" id="7936"/>
    <lineage>
        <taxon>Eukaryota</taxon>
        <taxon>Metazoa</taxon>
        <taxon>Chordata</taxon>
        <taxon>Craniata</taxon>
        <taxon>Vertebrata</taxon>
        <taxon>Euteleostomi</taxon>
        <taxon>Actinopterygii</taxon>
        <taxon>Neopterygii</taxon>
        <taxon>Teleostei</taxon>
        <taxon>Anguilliformes</taxon>
        <taxon>Anguillidae</taxon>
        <taxon>Anguilla</taxon>
    </lineage>
</organism>
<dbReference type="AlphaFoldDB" id="A0A0E9VZ36"/>
<dbReference type="EMBL" id="GBXM01026069">
    <property type="protein sequence ID" value="JAH82508.1"/>
    <property type="molecule type" value="Transcribed_RNA"/>
</dbReference>
<reference evidence="1" key="2">
    <citation type="journal article" date="2015" name="Fish Shellfish Immunol.">
        <title>Early steps in the European eel (Anguilla anguilla)-Vibrio vulnificus interaction in the gills: Role of the RtxA13 toxin.</title>
        <authorList>
            <person name="Callol A."/>
            <person name="Pajuelo D."/>
            <person name="Ebbesson L."/>
            <person name="Teles M."/>
            <person name="MacKenzie S."/>
            <person name="Amaro C."/>
        </authorList>
    </citation>
    <scope>NUCLEOTIDE SEQUENCE</scope>
</reference>
<accession>A0A0E9VZ36</accession>
<reference evidence="1" key="1">
    <citation type="submission" date="2014-11" db="EMBL/GenBank/DDBJ databases">
        <authorList>
            <person name="Amaro Gonzalez C."/>
        </authorList>
    </citation>
    <scope>NUCLEOTIDE SEQUENCE</scope>
</reference>
<evidence type="ECO:0000313" key="1">
    <source>
        <dbReference type="EMBL" id="JAH82508.1"/>
    </source>
</evidence>
<sequence length="36" mass="4317">MYLRDFVFLSSMFRAPPRLLMQWETDGFCDNTVSQN</sequence>
<protein>
    <submittedName>
        <fullName evidence="1">Uncharacterized protein</fullName>
    </submittedName>
</protein>
<name>A0A0E9VZ36_ANGAN</name>